<dbReference type="AlphaFoldDB" id="A0A5R8QBD1"/>
<evidence type="ECO:0000256" key="2">
    <source>
        <dbReference type="ARBA" id="ARBA00023002"/>
    </source>
</evidence>
<dbReference type="InterPro" id="IPR016160">
    <property type="entry name" value="Ald_DH_CS_CYS"/>
</dbReference>
<dbReference type="InterPro" id="IPR015590">
    <property type="entry name" value="Aldehyde_DH_dom"/>
</dbReference>
<name>A0A5R8QBD1_9FIRM</name>
<proteinExistence type="inferred from homology"/>
<comment type="caution">
    <text evidence="9">The sequence shown here is derived from an EMBL/GenBank/DDBJ whole genome shotgun (WGS) entry which is preliminary data.</text>
</comment>
<dbReference type="Gene3D" id="3.40.605.10">
    <property type="entry name" value="Aldehyde Dehydrogenase, Chain A, domain 1"/>
    <property type="match status" value="1"/>
</dbReference>
<dbReference type="SUPFAM" id="SSF53720">
    <property type="entry name" value="ALDH-like"/>
    <property type="match status" value="1"/>
</dbReference>
<evidence type="ECO:0000256" key="3">
    <source>
        <dbReference type="ARBA" id="ARBA00023027"/>
    </source>
</evidence>
<dbReference type="FunFam" id="3.40.309.10:FF:000003">
    <property type="entry name" value="Aldehyde dehydrogenase"/>
    <property type="match status" value="1"/>
</dbReference>
<dbReference type="PANTHER" id="PTHR43570:SF16">
    <property type="entry name" value="ALDEHYDE DEHYDROGENASE TYPE III, ISOFORM Q"/>
    <property type="match status" value="1"/>
</dbReference>
<sequence>MIHVPTLVQNQRDFFNTHITKNLNYRLDALENLHSSIQAHEEEILLALEQDLGKGRVEAYTTEVGFVLNSISYAIKHLETWAKPERVRTPIYQMGSTATVYYEPYGTTLIIGAYNYPFQLIMEPLLGAMAAGNTAIIKPSELTPATAQIIETIINETFVSSYISVIQGDAAVVHGLLKQNFDFFFFTGSKRVGQLVAHAAIEQMAPYVLELGGKSPVIVCRDADIQKAAKRIAWGKFLAAGQTCIAPDYIYVDETIKTQFVKALYAAIQKMYTIDPIDNPDYARIINDKHFTRIMNLVDPDKVILGGYYDREKRYIGPTIMDHITWDDPVMQEEIFGPLLPILTFREPSEVIRVLQDKDAPLATYVFTESEAVADRFMHGLQFGGGCVNDVLAQVSNAQLPFGGIKASGSGRYHGFYSFETFSHQKSIVDASKKIEFDIQYPPYRNKLGFIRKILK</sequence>
<feature type="domain" description="Aldehyde dehydrogenase" evidence="8">
    <location>
        <begin position="17"/>
        <end position="428"/>
    </location>
</feature>
<dbReference type="InterPro" id="IPR016162">
    <property type="entry name" value="Ald_DH_N"/>
</dbReference>
<dbReference type="OrthoDB" id="9762913at2"/>
<dbReference type="PANTHER" id="PTHR43570">
    <property type="entry name" value="ALDEHYDE DEHYDROGENASE"/>
    <property type="match status" value="1"/>
</dbReference>
<dbReference type="PIRSF" id="PIRSF036492">
    <property type="entry name" value="ALDH"/>
    <property type="match status" value="1"/>
</dbReference>
<dbReference type="EMBL" id="VBWP01000006">
    <property type="protein sequence ID" value="TLG72959.1"/>
    <property type="molecule type" value="Genomic_DNA"/>
</dbReference>
<evidence type="ECO:0000256" key="5">
    <source>
        <dbReference type="PIRSR" id="PIRSR036492-1"/>
    </source>
</evidence>
<dbReference type="PROSITE" id="PS00070">
    <property type="entry name" value="ALDEHYDE_DEHYDR_CYS"/>
    <property type="match status" value="1"/>
</dbReference>
<dbReference type="InterPro" id="IPR012394">
    <property type="entry name" value="Aldehyde_DH_NAD(P)"/>
</dbReference>
<dbReference type="Pfam" id="PF00171">
    <property type="entry name" value="Aldedh"/>
    <property type="match status" value="1"/>
</dbReference>
<keyword evidence="10" id="KW-1185">Reference proteome</keyword>
<dbReference type="InterPro" id="IPR016161">
    <property type="entry name" value="Ald_DH/histidinol_DH"/>
</dbReference>
<dbReference type="InterPro" id="IPR029510">
    <property type="entry name" value="Ald_DH_CS_GLU"/>
</dbReference>
<comment type="similarity">
    <text evidence="1 4 7">Belongs to the aldehyde dehydrogenase family.</text>
</comment>
<dbReference type="PROSITE" id="PS00687">
    <property type="entry name" value="ALDEHYDE_DEHYDR_GLU"/>
    <property type="match status" value="1"/>
</dbReference>
<dbReference type="Proteomes" id="UP000306912">
    <property type="component" value="Unassembled WGS sequence"/>
</dbReference>
<evidence type="ECO:0000259" key="8">
    <source>
        <dbReference type="Pfam" id="PF00171"/>
    </source>
</evidence>
<gene>
    <name evidence="9" type="ORF">FEZ08_07885</name>
</gene>
<dbReference type="InterPro" id="IPR016163">
    <property type="entry name" value="Ald_DH_C"/>
</dbReference>
<reference evidence="9 10" key="1">
    <citation type="submission" date="2019-05" db="EMBL/GenBank/DDBJ databases">
        <title>Culicoidintestinum kansasii gen. nov., sp. nov. from the gastrointestinal tract of the biting midge, Culicoides sonorensis.</title>
        <authorList>
            <person name="Neupane S."/>
            <person name="Ghosh A."/>
            <person name="Gunther S."/>
            <person name="Martin K."/>
            <person name="Zurek L."/>
        </authorList>
    </citation>
    <scope>NUCLEOTIDE SEQUENCE [LARGE SCALE GENOMIC DNA]</scope>
    <source>
        <strain evidence="9 10">CS-1</strain>
    </source>
</reference>
<dbReference type="GO" id="GO:0004029">
    <property type="term" value="F:aldehyde dehydrogenase (NAD+) activity"/>
    <property type="evidence" value="ECO:0007669"/>
    <property type="project" value="TreeGrafter"/>
</dbReference>
<evidence type="ECO:0000256" key="4">
    <source>
        <dbReference type="PIRNR" id="PIRNR036492"/>
    </source>
</evidence>
<dbReference type="GO" id="GO:0006081">
    <property type="term" value="P:aldehyde metabolic process"/>
    <property type="evidence" value="ECO:0007669"/>
    <property type="project" value="InterPro"/>
</dbReference>
<organism evidence="9 10">
    <name type="scientific">Culicoidibacter larvae</name>
    <dbReference type="NCBI Taxonomy" id="2579976"/>
    <lineage>
        <taxon>Bacteria</taxon>
        <taxon>Bacillati</taxon>
        <taxon>Bacillota</taxon>
        <taxon>Culicoidibacteria</taxon>
        <taxon>Culicoidibacterales</taxon>
        <taxon>Culicoidibacteraceae</taxon>
        <taxon>Culicoidibacter</taxon>
    </lineage>
</organism>
<dbReference type="InParanoid" id="A0A5R8QBD1"/>
<accession>A0A5R8QBD1</accession>
<dbReference type="FunCoup" id="A0A5R8QBD1">
    <property type="interactions" value="264"/>
</dbReference>
<evidence type="ECO:0000256" key="6">
    <source>
        <dbReference type="PROSITE-ProRule" id="PRU10007"/>
    </source>
</evidence>
<feature type="active site" evidence="5 6">
    <location>
        <position position="210"/>
    </location>
</feature>
<keyword evidence="3" id="KW-0520">NAD</keyword>
<dbReference type="Gene3D" id="3.40.309.10">
    <property type="entry name" value="Aldehyde Dehydrogenase, Chain A, domain 2"/>
    <property type="match status" value="1"/>
</dbReference>
<dbReference type="FunFam" id="3.40.605.10:FF:000004">
    <property type="entry name" value="Aldehyde dehydrogenase"/>
    <property type="match status" value="1"/>
</dbReference>
<evidence type="ECO:0000256" key="1">
    <source>
        <dbReference type="ARBA" id="ARBA00009986"/>
    </source>
</evidence>
<evidence type="ECO:0000313" key="9">
    <source>
        <dbReference type="EMBL" id="TLG72959.1"/>
    </source>
</evidence>
<evidence type="ECO:0000313" key="10">
    <source>
        <dbReference type="Proteomes" id="UP000306912"/>
    </source>
</evidence>
<dbReference type="CDD" id="cd07136">
    <property type="entry name" value="ALDH_YwdH-P39616"/>
    <property type="match status" value="1"/>
</dbReference>
<dbReference type="RefSeq" id="WP_138191185.1">
    <property type="nucleotide sequence ID" value="NZ_VBWP01000006.1"/>
</dbReference>
<dbReference type="GO" id="GO:0005737">
    <property type="term" value="C:cytoplasm"/>
    <property type="evidence" value="ECO:0007669"/>
    <property type="project" value="TreeGrafter"/>
</dbReference>
<keyword evidence="2 4" id="KW-0560">Oxidoreductase</keyword>
<evidence type="ECO:0000256" key="7">
    <source>
        <dbReference type="RuleBase" id="RU003345"/>
    </source>
</evidence>
<protein>
    <recommendedName>
        <fullName evidence="4">Aldehyde dehydrogenase</fullName>
    </recommendedName>
</protein>
<feature type="active site" evidence="5">
    <location>
        <position position="244"/>
    </location>
</feature>